<dbReference type="InterPro" id="IPR012337">
    <property type="entry name" value="RNaseH-like_sf"/>
</dbReference>
<dbReference type="Pfam" id="PF00075">
    <property type="entry name" value="RNase_H"/>
    <property type="match status" value="1"/>
</dbReference>
<dbReference type="GO" id="GO:0005096">
    <property type="term" value="F:GTPase activator activity"/>
    <property type="evidence" value="ECO:0007669"/>
    <property type="project" value="UniProtKB-KW"/>
</dbReference>
<gene>
    <name evidence="3" type="ORF">CANINC_002428</name>
</gene>
<sequence length="531" mass="61125">MTITDDGVINQREHHVYLKEINNILEANDIARLREVFSIENGLINNEIREQTWPIMIKSNTVDVPNCDELGNDCRDSEQVKKDVDRSFLHVDDSLHDVVSLRKRLYNLILKVLVALPELNYYQGYHDIASIVVLVFKDDILAYRFLYCLSVKYLRDHMMCNLSPTMSQLDLIPELMEKIDPELHKVISNAHPIYALSSIISLFTHNFSNVNHAVMLWDFIFFKDSPQMILYIYVAMLKYFKDEIVLELGEMSSFSLSKDSKSFDMDSVHAVLNNFISKHFKEFSTHSKNDLANVLALADHLSKKHSLTKLKTFHSISKYSFLNRKTYSLVILRLQSKETLLHQRKTGKNKNTHKKFRLVYFLLGSKLYMFKLSIGVGIIGIVINGLLRDGSCINQGYTNAQAAFAVFFGDNDPRNISQKLSSKREQDVLVAELEAIRHALISILKELNHPKNQDRKMAFTIYSDSTSAIEWVTGFHSPRRNMASTVDSCRYYYSQVKARTSLSILHVDAHTNVHGNERADNMAYLEACTYI</sequence>
<dbReference type="InterPro" id="IPR036397">
    <property type="entry name" value="RNaseH_sf"/>
</dbReference>
<evidence type="ECO:0000313" key="3">
    <source>
        <dbReference type="EMBL" id="TID28555.1"/>
    </source>
</evidence>
<feature type="domain" description="Rab-GAP TBC" evidence="2">
    <location>
        <begin position="43"/>
        <end position="224"/>
    </location>
</feature>
<evidence type="ECO:0000259" key="2">
    <source>
        <dbReference type="PROSITE" id="PS50086"/>
    </source>
</evidence>
<dbReference type="Gene3D" id="3.30.420.10">
    <property type="entry name" value="Ribonuclease H-like superfamily/Ribonuclease H"/>
    <property type="match status" value="1"/>
</dbReference>
<dbReference type="Pfam" id="PF00566">
    <property type="entry name" value="RabGAP-TBC"/>
    <property type="match status" value="1"/>
</dbReference>
<dbReference type="GO" id="GO:0003676">
    <property type="term" value="F:nucleic acid binding"/>
    <property type="evidence" value="ECO:0007669"/>
    <property type="project" value="InterPro"/>
</dbReference>
<comment type="caution">
    <text evidence="3">The sequence shown here is derived from an EMBL/GenBank/DDBJ whole genome shotgun (WGS) entry which is preliminary data.</text>
</comment>
<dbReference type="STRING" id="52247.A0A4T0X198"/>
<dbReference type="Proteomes" id="UP000307173">
    <property type="component" value="Unassembled WGS sequence"/>
</dbReference>
<dbReference type="GO" id="GO:0005789">
    <property type="term" value="C:endoplasmic reticulum membrane"/>
    <property type="evidence" value="ECO:0007669"/>
    <property type="project" value="TreeGrafter"/>
</dbReference>
<evidence type="ECO:0000256" key="1">
    <source>
        <dbReference type="ARBA" id="ARBA00022468"/>
    </source>
</evidence>
<accession>A0A4T0X198</accession>
<dbReference type="SUPFAM" id="SSF47923">
    <property type="entry name" value="Ypt/Rab-GAP domain of gyp1p"/>
    <property type="match status" value="2"/>
</dbReference>
<dbReference type="InterPro" id="IPR000195">
    <property type="entry name" value="Rab-GAP-TBC_dom"/>
</dbReference>
<dbReference type="PANTHER" id="PTHR20913:SF7">
    <property type="entry name" value="RE60063P"/>
    <property type="match status" value="1"/>
</dbReference>
<dbReference type="GO" id="GO:0004523">
    <property type="term" value="F:RNA-DNA hybrid ribonuclease activity"/>
    <property type="evidence" value="ECO:0007669"/>
    <property type="project" value="InterPro"/>
</dbReference>
<keyword evidence="1" id="KW-0343">GTPase activation</keyword>
<proteinExistence type="predicted"/>
<dbReference type="SUPFAM" id="SSF53098">
    <property type="entry name" value="Ribonuclease H-like"/>
    <property type="match status" value="1"/>
</dbReference>
<dbReference type="InterPro" id="IPR035969">
    <property type="entry name" value="Rab-GAP_TBC_sf"/>
</dbReference>
<dbReference type="SMART" id="SM00164">
    <property type="entry name" value="TBC"/>
    <property type="match status" value="1"/>
</dbReference>
<dbReference type="AlphaFoldDB" id="A0A4T0X198"/>
<keyword evidence="4" id="KW-1185">Reference proteome</keyword>
<dbReference type="InterPro" id="IPR045913">
    <property type="entry name" value="TBC20/Gyp8-like"/>
</dbReference>
<dbReference type="EMBL" id="SELW01000391">
    <property type="protein sequence ID" value="TID28555.1"/>
    <property type="molecule type" value="Genomic_DNA"/>
</dbReference>
<name>A0A4T0X198_9ASCO</name>
<dbReference type="Gene3D" id="1.10.472.80">
    <property type="entry name" value="Ypt/Rab-GAP domain of gyp1p, domain 3"/>
    <property type="match status" value="1"/>
</dbReference>
<dbReference type="GO" id="GO:0006888">
    <property type="term" value="P:endoplasmic reticulum to Golgi vesicle-mediated transport"/>
    <property type="evidence" value="ECO:0007669"/>
    <property type="project" value="TreeGrafter"/>
</dbReference>
<evidence type="ECO:0000313" key="4">
    <source>
        <dbReference type="Proteomes" id="UP000307173"/>
    </source>
</evidence>
<dbReference type="PROSITE" id="PS50086">
    <property type="entry name" value="TBC_RABGAP"/>
    <property type="match status" value="1"/>
</dbReference>
<dbReference type="Gene3D" id="1.10.8.1310">
    <property type="match status" value="1"/>
</dbReference>
<dbReference type="OrthoDB" id="206700at2759"/>
<organism evidence="3 4">
    <name type="scientific">Pichia inconspicua</name>
    <dbReference type="NCBI Taxonomy" id="52247"/>
    <lineage>
        <taxon>Eukaryota</taxon>
        <taxon>Fungi</taxon>
        <taxon>Dikarya</taxon>
        <taxon>Ascomycota</taxon>
        <taxon>Saccharomycotina</taxon>
        <taxon>Pichiomycetes</taxon>
        <taxon>Pichiales</taxon>
        <taxon>Pichiaceae</taxon>
        <taxon>Pichia</taxon>
    </lineage>
</organism>
<dbReference type="InterPro" id="IPR002156">
    <property type="entry name" value="RNaseH_domain"/>
</dbReference>
<protein>
    <recommendedName>
        <fullName evidence="2">Rab-GAP TBC domain-containing protein</fullName>
    </recommendedName>
</protein>
<dbReference type="PANTHER" id="PTHR20913">
    <property type="entry name" value="TBC1 DOMAIN FAMILY MEMBER 20/GTPASE"/>
    <property type="match status" value="1"/>
</dbReference>
<reference evidence="3 4" key="1">
    <citation type="journal article" date="2019" name="Front. Genet.">
        <title>Whole-Genome Sequencing of the Opportunistic Yeast Pathogen Candida inconspicua Uncovers Its Hybrid Origin.</title>
        <authorList>
            <person name="Mixao V."/>
            <person name="Hansen A.P."/>
            <person name="Saus E."/>
            <person name="Boekhout T."/>
            <person name="Lass-Florl C."/>
            <person name="Gabaldon T."/>
        </authorList>
    </citation>
    <scope>NUCLEOTIDE SEQUENCE [LARGE SCALE GENOMIC DNA]</scope>
    <source>
        <strain evidence="3 4">CBS 180</strain>
    </source>
</reference>